<evidence type="ECO:0000259" key="2">
    <source>
        <dbReference type="Pfam" id="PF00437"/>
    </source>
</evidence>
<sequence length="103" mass="11814">MHTKDAVGAIYRLLEFGVPFQEMAQTLVAVTAQRLVQLKCPFCEGECSPFCRQYRPVRRAAVYELLYGNELAQAMRAAKGEQATYMYTRLKDVIKKELRSVFT</sequence>
<dbReference type="Pfam" id="PF00437">
    <property type="entry name" value="T2SSE"/>
    <property type="match status" value="1"/>
</dbReference>
<dbReference type="InterPro" id="IPR001482">
    <property type="entry name" value="T2SS/T4SS_dom"/>
</dbReference>
<protein>
    <recommendedName>
        <fullName evidence="2">Bacterial type II secretion system protein E domain-containing protein</fullName>
    </recommendedName>
</protein>
<dbReference type="Gene3D" id="3.40.50.300">
    <property type="entry name" value="P-loop containing nucleotide triphosphate hydrolases"/>
    <property type="match status" value="1"/>
</dbReference>
<evidence type="ECO:0000256" key="1">
    <source>
        <dbReference type="ARBA" id="ARBA00006611"/>
    </source>
</evidence>
<name>A0A094J2L7_9BACL</name>
<gene>
    <name evidence="3" type="ORF">JS44_12550</name>
</gene>
<dbReference type="InterPro" id="IPR027417">
    <property type="entry name" value="P-loop_NTPase"/>
</dbReference>
<dbReference type="EMBL" id="JPZO01000090">
    <property type="protein sequence ID" value="KFZ32289.1"/>
    <property type="molecule type" value="Genomic_DNA"/>
</dbReference>
<dbReference type="AlphaFoldDB" id="A0A094J2L7"/>
<feature type="domain" description="Bacterial type II secretion system protein E" evidence="2">
    <location>
        <begin position="1"/>
        <end position="92"/>
    </location>
</feature>
<accession>A0A094J2L7</accession>
<comment type="similarity">
    <text evidence="1">Belongs to the GSP E family.</text>
</comment>
<comment type="caution">
    <text evidence="3">The sequence shown here is derived from an EMBL/GenBank/DDBJ whole genome shotgun (WGS) entry which is preliminary data.</text>
</comment>
<evidence type="ECO:0000313" key="3">
    <source>
        <dbReference type="EMBL" id="KFZ32289.1"/>
    </source>
</evidence>
<reference evidence="3" key="1">
    <citation type="submission" date="2014-08" db="EMBL/GenBank/DDBJ databases">
        <title>Fullgenome sequencing of Anoxybacillus sp.25 isolate from Garga hot-spring Russia.</title>
        <authorList>
            <person name="Rozanov A.S."/>
            <person name="Kotenko A.V."/>
            <person name="Malup T.K."/>
            <person name="Peltek S.E."/>
        </authorList>
    </citation>
    <scope>NUCLEOTIDE SEQUENCE [LARGE SCALE GENOMIC DNA]</scope>
    <source>
        <strain evidence="3">25</strain>
    </source>
</reference>
<proteinExistence type="inferred from homology"/>
<organism evidence="3">
    <name type="scientific">Anoxybacillus flavithermus</name>
    <dbReference type="NCBI Taxonomy" id="33934"/>
    <lineage>
        <taxon>Bacteria</taxon>
        <taxon>Bacillati</taxon>
        <taxon>Bacillota</taxon>
        <taxon>Bacilli</taxon>
        <taxon>Bacillales</taxon>
        <taxon>Anoxybacillaceae</taxon>
        <taxon>Anoxybacillus</taxon>
    </lineage>
</organism>